<comment type="caution">
    <text evidence="2">The sequence shown here is derived from an EMBL/GenBank/DDBJ whole genome shotgun (WGS) entry which is preliminary data.</text>
</comment>
<dbReference type="Proteomes" id="UP000018511">
    <property type="component" value="Unassembled WGS sequence"/>
</dbReference>
<reference evidence="2 3" key="1">
    <citation type="submission" date="2013-10" db="EMBL/GenBank/DDBJ databases">
        <title>Whole Genome Shotgun Sequence of Pseudomonas taiwanensis SJ9.</title>
        <authorList>
            <person name="Hong S.-J."/>
            <person name="Shin J.-H."/>
        </authorList>
    </citation>
    <scope>NUCLEOTIDE SEQUENCE [LARGE SCALE GENOMIC DNA]</scope>
    <source>
        <strain evidence="2 3">SJ9</strain>
    </source>
</reference>
<dbReference type="AlphaFoldDB" id="V7DF59"/>
<name>V7DF59_9PSED</name>
<sequence length="55" mass="6121">MQHVIFNAYTNAGLTVLFLMVVFSVLFFAVKVGFAALGRKERTDKETPFQALPDA</sequence>
<keyword evidence="1" id="KW-0472">Membrane</keyword>
<gene>
    <name evidence="2" type="ORF">O164_07230</name>
</gene>
<evidence type="ECO:0000313" key="2">
    <source>
        <dbReference type="EMBL" id="ESW40273.1"/>
    </source>
</evidence>
<keyword evidence="1" id="KW-1133">Transmembrane helix</keyword>
<accession>V7DF59</accession>
<proteinExistence type="predicted"/>
<dbReference type="EMBL" id="AXUP01000073">
    <property type="protein sequence ID" value="ESW40273.1"/>
    <property type="molecule type" value="Genomic_DNA"/>
</dbReference>
<evidence type="ECO:0000313" key="3">
    <source>
        <dbReference type="Proteomes" id="UP000018511"/>
    </source>
</evidence>
<organism evidence="2 3">
    <name type="scientific">Pseudomonas taiwanensis SJ9</name>
    <dbReference type="NCBI Taxonomy" id="1388762"/>
    <lineage>
        <taxon>Bacteria</taxon>
        <taxon>Pseudomonadati</taxon>
        <taxon>Pseudomonadota</taxon>
        <taxon>Gammaproteobacteria</taxon>
        <taxon>Pseudomonadales</taxon>
        <taxon>Pseudomonadaceae</taxon>
        <taxon>Pseudomonas</taxon>
    </lineage>
</organism>
<feature type="transmembrane region" description="Helical" evidence="1">
    <location>
        <begin position="12"/>
        <end position="37"/>
    </location>
</feature>
<evidence type="ECO:0000256" key="1">
    <source>
        <dbReference type="SAM" id="Phobius"/>
    </source>
</evidence>
<protein>
    <recommendedName>
        <fullName evidence="4">Carbon starvation protein A</fullName>
    </recommendedName>
</protein>
<keyword evidence="1" id="KW-0812">Transmembrane</keyword>
<evidence type="ECO:0008006" key="4">
    <source>
        <dbReference type="Google" id="ProtNLM"/>
    </source>
</evidence>